<dbReference type="InterPro" id="IPR036390">
    <property type="entry name" value="WH_DNA-bd_sf"/>
</dbReference>
<organism evidence="2 3">
    <name type="scientific">Erythrobacter rubeus</name>
    <dbReference type="NCBI Taxonomy" id="2760803"/>
    <lineage>
        <taxon>Bacteria</taxon>
        <taxon>Pseudomonadati</taxon>
        <taxon>Pseudomonadota</taxon>
        <taxon>Alphaproteobacteria</taxon>
        <taxon>Sphingomonadales</taxon>
        <taxon>Erythrobacteraceae</taxon>
        <taxon>Erythrobacter/Porphyrobacter group</taxon>
        <taxon>Erythrobacter</taxon>
    </lineage>
</organism>
<evidence type="ECO:0000313" key="2">
    <source>
        <dbReference type="EMBL" id="MBD2842022.1"/>
    </source>
</evidence>
<reference evidence="2 3" key="1">
    <citation type="submission" date="2020-09" db="EMBL/GenBank/DDBJ databases">
        <authorList>
            <person name="Yoon J.-W."/>
        </authorList>
    </citation>
    <scope>NUCLEOTIDE SEQUENCE [LARGE SCALE GENOMIC DNA]</scope>
    <source>
        <strain evidence="2 3">KMU-140</strain>
    </source>
</reference>
<dbReference type="PROSITE" id="PS50987">
    <property type="entry name" value="HTH_ARSR_2"/>
    <property type="match status" value="1"/>
</dbReference>
<dbReference type="InterPro" id="IPR011991">
    <property type="entry name" value="ArsR-like_HTH"/>
</dbReference>
<comment type="caution">
    <text evidence="2">The sequence shown here is derived from an EMBL/GenBank/DDBJ whole genome shotgun (WGS) entry which is preliminary data.</text>
</comment>
<dbReference type="RefSeq" id="WP_190787517.1">
    <property type="nucleotide sequence ID" value="NZ_JACXLC010000001.1"/>
</dbReference>
<dbReference type="NCBIfam" id="NF033788">
    <property type="entry name" value="HTH_metalloreg"/>
    <property type="match status" value="1"/>
</dbReference>
<gene>
    <name evidence="2" type="ORF">IB285_07085</name>
</gene>
<proteinExistence type="predicted"/>
<keyword evidence="3" id="KW-1185">Reference proteome</keyword>
<dbReference type="PANTHER" id="PTHR38600:SF2">
    <property type="entry name" value="SLL0088 PROTEIN"/>
    <property type="match status" value="1"/>
</dbReference>
<protein>
    <submittedName>
        <fullName evidence="2">Winged helix-turn-helix transcriptional regulator</fullName>
    </submittedName>
</protein>
<dbReference type="InterPro" id="IPR001845">
    <property type="entry name" value="HTH_ArsR_DNA-bd_dom"/>
</dbReference>
<sequence length="110" mass="12439">MVDSNASIDTVFRALGEPTRLRMIQELSRGERTIGDLAEPLDMTLAGASKHIGVLEQAGLLTREKRGRERVCRLRPEALLAARDWTQKYSAFWNDRLDALDAAIREQDDE</sequence>
<dbReference type="EMBL" id="JACXLC010000001">
    <property type="protein sequence ID" value="MBD2842022.1"/>
    <property type="molecule type" value="Genomic_DNA"/>
</dbReference>
<dbReference type="InterPro" id="IPR036388">
    <property type="entry name" value="WH-like_DNA-bd_sf"/>
</dbReference>
<dbReference type="SUPFAM" id="SSF46785">
    <property type="entry name" value="Winged helix' DNA-binding domain"/>
    <property type="match status" value="1"/>
</dbReference>
<dbReference type="Gene3D" id="1.10.10.10">
    <property type="entry name" value="Winged helix-like DNA-binding domain superfamily/Winged helix DNA-binding domain"/>
    <property type="match status" value="1"/>
</dbReference>
<dbReference type="PRINTS" id="PR00778">
    <property type="entry name" value="HTHARSR"/>
</dbReference>
<evidence type="ECO:0000259" key="1">
    <source>
        <dbReference type="PROSITE" id="PS50987"/>
    </source>
</evidence>
<dbReference type="CDD" id="cd00090">
    <property type="entry name" value="HTH_ARSR"/>
    <property type="match status" value="1"/>
</dbReference>
<evidence type="ECO:0000313" key="3">
    <source>
        <dbReference type="Proteomes" id="UP000635384"/>
    </source>
</evidence>
<name>A0ABR8KUT5_9SPHN</name>
<accession>A0ABR8KUT5</accession>
<dbReference type="Proteomes" id="UP000635384">
    <property type="component" value="Unassembled WGS sequence"/>
</dbReference>
<dbReference type="SMART" id="SM00418">
    <property type="entry name" value="HTH_ARSR"/>
    <property type="match status" value="1"/>
</dbReference>
<feature type="domain" description="HTH arsR-type" evidence="1">
    <location>
        <begin position="1"/>
        <end position="94"/>
    </location>
</feature>
<dbReference type="PANTHER" id="PTHR38600">
    <property type="entry name" value="TRANSCRIPTIONAL REGULATORY PROTEIN"/>
    <property type="match status" value="1"/>
</dbReference>
<dbReference type="Pfam" id="PF12840">
    <property type="entry name" value="HTH_20"/>
    <property type="match status" value="1"/>
</dbReference>